<dbReference type="STRING" id="504486.SAMN05660703_1918"/>
<evidence type="ECO:0000313" key="2">
    <source>
        <dbReference type="Proteomes" id="UP000192360"/>
    </source>
</evidence>
<dbReference type="GO" id="GO:0006352">
    <property type="term" value="P:DNA-templated transcription initiation"/>
    <property type="evidence" value="ECO:0007669"/>
    <property type="project" value="InterPro"/>
</dbReference>
<proteinExistence type="predicted"/>
<accession>A0A1W2A9X0</accession>
<dbReference type="GO" id="GO:0003700">
    <property type="term" value="F:DNA-binding transcription factor activity"/>
    <property type="evidence" value="ECO:0007669"/>
    <property type="project" value="InterPro"/>
</dbReference>
<dbReference type="InterPro" id="IPR013324">
    <property type="entry name" value="RNA_pol_sigma_r3/r4-like"/>
</dbReference>
<dbReference type="RefSeq" id="WP_084061248.1">
    <property type="nucleotide sequence ID" value="NZ_FWXO01000002.1"/>
</dbReference>
<gene>
    <name evidence="1" type="ORF">SAMN05660703_1918</name>
</gene>
<evidence type="ECO:0000313" key="1">
    <source>
        <dbReference type="EMBL" id="SMC57430.1"/>
    </source>
</evidence>
<protein>
    <submittedName>
        <fullName evidence="1">DNA-directed RNA polymerase specialized sigma subunit, sigma24 family</fullName>
    </submittedName>
</protein>
<keyword evidence="1" id="KW-0804">Transcription</keyword>
<organism evidence="1 2">
    <name type="scientific">Cellulophaga tyrosinoxydans</name>
    <dbReference type="NCBI Taxonomy" id="504486"/>
    <lineage>
        <taxon>Bacteria</taxon>
        <taxon>Pseudomonadati</taxon>
        <taxon>Bacteroidota</taxon>
        <taxon>Flavobacteriia</taxon>
        <taxon>Flavobacteriales</taxon>
        <taxon>Flavobacteriaceae</taxon>
        <taxon>Cellulophaga</taxon>
    </lineage>
</organism>
<dbReference type="SUPFAM" id="SSF88659">
    <property type="entry name" value="Sigma3 and sigma4 domains of RNA polymerase sigma factors"/>
    <property type="match status" value="1"/>
</dbReference>
<sequence>MEAKVKNDFRTVHVLAAQKYVELVAFKKEGNISSFNDLLMQLIPEIKKYVKGKLKSAEAKGLLDKNRYKSDDIIDQLYIEYYEHFDEVKEDTFLYAWLFKKADELINDILSEEEFDTYFYENIDKFSKPEWDEMEEKYSTDGDGDFVMLDEFDNQEYSKNDYLLNHVFIDDADDEIIAALDKKLNKENVKKHSALVIQNFPKPMKKVYELSTAYKFTVPEIAKISNYSIKEVDIYLKNARKKLKSSFINRFNLNI</sequence>
<dbReference type="InterPro" id="IPR013325">
    <property type="entry name" value="RNA_pol_sigma_r2"/>
</dbReference>
<dbReference type="SUPFAM" id="SSF88946">
    <property type="entry name" value="Sigma2 domain of RNA polymerase sigma factors"/>
    <property type="match status" value="1"/>
</dbReference>
<dbReference type="EMBL" id="FWXO01000002">
    <property type="protein sequence ID" value="SMC57430.1"/>
    <property type="molecule type" value="Genomic_DNA"/>
</dbReference>
<dbReference type="Proteomes" id="UP000192360">
    <property type="component" value="Unassembled WGS sequence"/>
</dbReference>
<dbReference type="OrthoDB" id="1226308at2"/>
<dbReference type="GO" id="GO:0000428">
    <property type="term" value="C:DNA-directed RNA polymerase complex"/>
    <property type="evidence" value="ECO:0007669"/>
    <property type="project" value="UniProtKB-KW"/>
</dbReference>
<reference evidence="1 2" key="1">
    <citation type="submission" date="2017-04" db="EMBL/GenBank/DDBJ databases">
        <authorList>
            <person name="Afonso C.L."/>
            <person name="Miller P.J."/>
            <person name="Scott M.A."/>
            <person name="Spackman E."/>
            <person name="Goraichik I."/>
            <person name="Dimitrov K.M."/>
            <person name="Suarez D.L."/>
            <person name="Swayne D.E."/>
        </authorList>
    </citation>
    <scope>NUCLEOTIDE SEQUENCE [LARGE SCALE GENOMIC DNA]</scope>
    <source>
        <strain evidence="1 2">DSM 21164</strain>
    </source>
</reference>
<name>A0A1W2A9X0_9FLAO</name>
<keyword evidence="2" id="KW-1185">Reference proteome</keyword>
<dbReference type="AlphaFoldDB" id="A0A1W2A9X0"/>
<keyword evidence="1" id="KW-0240">DNA-directed RNA polymerase</keyword>